<evidence type="ECO:0000313" key="3">
    <source>
        <dbReference type="Proteomes" id="UP000198211"/>
    </source>
</evidence>
<dbReference type="OrthoDB" id="129504at2759"/>
<evidence type="ECO:0000256" key="1">
    <source>
        <dbReference type="SAM" id="MobiDB-lite"/>
    </source>
</evidence>
<proteinExistence type="predicted"/>
<feature type="region of interest" description="Disordered" evidence="1">
    <location>
        <begin position="262"/>
        <end position="281"/>
    </location>
</feature>
<feature type="compositionally biased region" description="Polar residues" evidence="1">
    <location>
        <begin position="169"/>
        <end position="185"/>
    </location>
</feature>
<accession>A0A225WVK7</accession>
<feature type="compositionally biased region" description="Polar residues" evidence="1">
    <location>
        <begin position="146"/>
        <end position="159"/>
    </location>
</feature>
<comment type="caution">
    <text evidence="2">The sequence shown here is derived from an EMBL/GenBank/DDBJ whole genome shotgun (WGS) entry which is preliminary data.</text>
</comment>
<keyword evidence="3" id="KW-1185">Reference proteome</keyword>
<feature type="region of interest" description="Disordered" evidence="1">
    <location>
        <begin position="130"/>
        <end position="185"/>
    </location>
</feature>
<sequence>MGGLILAELPSEEIQAGATIEYYSRMFRCAGPPQTIVLRVDAGNEEDRQLEVDSGEMMLPTMMLRRVKDHTGRRVPIGERKLRTFWWRMVRMKPQLGPAHSMKQCGAQLMQHLPVCQPLVILKARNYSRKQRIPQPQQPPPIAETVSGSSTYPSTSTDVEQSEVALATADTSSAPEDIATTSSLLSESSDYETAANENRCSTSIPVVVGSVGGGNVGADAGVDIEYEDMPAKAPSHFDLVAVGDYLRSIPTCYERAKIRHQPKKRAGAWHVPHSRKRRKQK</sequence>
<reference evidence="3" key="1">
    <citation type="submission" date="2017-03" db="EMBL/GenBank/DDBJ databases">
        <title>Phytopthora megakarya and P. palmivora, two closely related causual agents of cacao black pod achieved similar genome size and gene model numbers by different mechanisms.</title>
        <authorList>
            <person name="Ali S."/>
            <person name="Shao J."/>
            <person name="Larry D.J."/>
            <person name="Kronmiller B."/>
            <person name="Shen D."/>
            <person name="Strem M.D."/>
            <person name="Melnick R.L."/>
            <person name="Guiltinan M.J."/>
            <person name="Tyler B.M."/>
            <person name="Meinhardt L.W."/>
            <person name="Bailey B.A."/>
        </authorList>
    </citation>
    <scope>NUCLEOTIDE SEQUENCE [LARGE SCALE GENOMIC DNA]</scope>
    <source>
        <strain evidence="3">zdho120</strain>
    </source>
</reference>
<name>A0A225WVK7_9STRA</name>
<protein>
    <submittedName>
        <fullName evidence="2">Uncharacterized protein</fullName>
    </submittedName>
</protein>
<dbReference type="Proteomes" id="UP000198211">
    <property type="component" value="Unassembled WGS sequence"/>
</dbReference>
<organism evidence="2 3">
    <name type="scientific">Phytophthora megakarya</name>
    <dbReference type="NCBI Taxonomy" id="4795"/>
    <lineage>
        <taxon>Eukaryota</taxon>
        <taxon>Sar</taxon>
        <taxon>Stramenopiles</taxon>
        <taxon>Oomycota</taxon>
        <taxon>Peronosporomycetes</taxon>
        <taxon>Peronosporales</taxon>
        <taxon>Peronosporaceae</taxon>
        <taxon>Phytophthora</taxon>
    </lineage>
</organism>
<dbReference type="EMBL" id="NBNE01000195">
    <property type="protein sequence ID" value="OWZ21722.1"/>
    <property type="molecule type" value="Genomic_DNA"/>
</dbReference>
<gene>
    <name evidence="2" type="ORF">PHMEG_0003690</name>
</gene>
<evidence type="ECO:0000313" key="2">
    <source>
        <dbReference type="EMBL" id="OWZ21722.1"/>
    </source>
</evidence>
<dbReference type="AlphaFoldDB" id="A0A225WVK7"/>